<dbReference type="AlphaFoldDB" id="A0A1X3DBG5"/>
<dbReference type="Proteomes" id="UP000193118">
    <property type="component" value="Unassembled WGS sequence"/>
</dbReference>
<feature type="chain" id="PRO_5012801188" description="Lipoprotein" evidence="1">
    <location>
        <begin position="26"/>
        <end position="211"/>
    </location>
</feature>
<accession>A0A1X3DBG5</accession>
<comment type="caution">
    <text evidence="2">The sequence shown here is derived from an EMBL/GenBank/DDBJ whole genome shotgun (WGS) entry which is preliminary data.</text>
</comment>
<organism evidence="2 3">
    <name type="scientific">Neisseria dentiae</name>
    <dbReference type="NCBI Taxonomy" id="194197"/>
    <lineage>
        <taxon>Bacteria</taxon>
        <taxon>Pseudomonadati</taxon>
        <taxon>Pseudomonadota</taxon>
        <taxon>Betaproteobacteria</taxon>
        <taxon>Neisseriales</taxon>
        <taxon>Neisseriaceae</taxon>
        <taxon>Neisseria</taxon>
    </lineage>
</organism>
<evidence type="ECO:0000256" key="1">
    <source>
        <dbReference type="SAM" id="SignalP"/>
    </source>
</evidence>
<dbReference type="RefSeq" id="WP_143824331.1">
    <property type="nucleotide sequence ID" value="NZ_CAUJPZ010000028.1"/>
</dbReference>
<feature type="signal peptide" evidence="1">
    <location>
        <begin position="1"/>
        <end position="25"/>
    </location>
</feature>
<reference evidence="3" key="1">
    <citation type="submission" date="2017-01" db="EMBL/GenBank/DDBJ databases">
        <authorList>
            <person name="Wolfgang W.J."/>
            <person name="Cole J."/>
            <person name="Wroblewski D."/>
            <person name="Mcginnis J."/>
            <person name="Musser K.A."/>
        </authorList>
    </citation>
    <scope>NUCLEOTIDE SEQUENCE [LARGE SCALE GENOMIC DNA]</scope>
    <source>
        <strain evidence="3">DSM 19151</strain>
    </source>
</reference>
<proteinExistence type="predicted"/>
<evidence type="ECO:0000313" key="3">
    <source>
        <dbReference type="Proteomes" id="UP000193118"/>
    </source>
</evidence>
<keyword evidence="1" id="KW-0732">Signal</keyword>
<dbReference type="PROSITE" id="PS51257">
    <property type="entry name" value="PROKAR_LIPOPROTEIN"/>
    <property type="match status" value="1"/>
</dbReference>
<gene>
    <name evidence="2" type="ORF">BWD09_05910</name>
</gene>
<sequence>MYKTAFAASAALLLAACSGSQPDKAVFEKAINQYSAAQGVCMPLVLDVENSLLTGAAVVGDPLVKIAERDSEGRKINESALKQMRLLDKEGFYKQARAETVPSPENGREIKVQVYELTDKGKAQARPGPDGARFCIGSLKVEKINWFTEPTPADGVTVSKVSYEARLETAKWAEQFMREGGSNWQHPDATRTLVATMVKTNDGWRDIRELR</sequence>
<name>A0A1X3DBG5_9NEIS</name>
<dbReference type="OrthoDB" id="8601913at2"/>
<evidence type="ECO:0008006" key="4">
    <source>
        <dbReference type="Google" id="ProtNLM"/>
    </source>
</evidence>
<keyword evidence="3" id="KW-1185">Reference proteome</keyword>
<dbReference type="GeneID" id="94580065"/>
<evidence type="ECO:0000313" key="2">
    <source>
        <dbReference type="EMBL" id="OSI17279.1"/>
    </source>
</evidence>
<protein>
    <recommendedName>
        <fullName evidence="4">Lipoprotein</fullName>
    </recommendedName>
</protein>
<dbReference type="EMBL" id="MTBO01000011">
    <property type="protein sequence ID" value="OSI17279.1"/>
    <property type="molecule type" value="Genomic_DNA"/>
</dbReference>